<name>A0ABU0XLG4_9BURK</name>
<keyword evidence="2" id="KW-0808">Transferase</keyword>
<evidence type="ECO:0000313" key="5">
    <source>
        <dbReference type="Proteomes" id="UP001237592"/>
    </source>
</evidence>
<dbReference type="InterPro" id="IPR016181">
    <property type="entry name" value="Acyl_CoA_acyltransferase"/>
</dbReference>
<dbReference type="RefSeq" id="WP_307777919.1">
    <property type="nucleotide sequence ID" value="NZ_JAVFKP010000001.1"/>
</dbReference>
<accession>A0ABU0XLG4</accession>
<evidence type="ECO:0000313" key="4">
    <source>
        <dbReference type="EMBL" id="MDQ4624348.1"/>
    </source>
</evidence>
<comment type="caution">
    <text evidence="4">The sequence shown here is derived from an EMBL/GenBank/DDBJ whole genome shotgun (WGS) entry which is preliminary data.</text>
</comment>
<reference evidence="4 5" key="1">
    <citation type="submission" date="2023-08" db="EMBL/GenBank/DDBJ databases">
        <title>Draft genome sequence of Janthinobacterium lividum.</title>
        <authorList>
            <person name="Chun B.H."/>
            <person name="Lee Y."/>
        </authorList>
    </citation>
    <scope>NUCLEOTIDE SEQUENCE [LARGE SCALE GENOMIC DNA]</scope>
    <source>
        <strain evidence="4 5">AMJK</strain>
    </source>
</reference>
<keyword evidence="3" id="KW-0012">Acyltransferase</keyword>
<protein>
    <submittedName>
        <fullName evidence="4">N-acetyltransferase</fullName>
    </submittedName>
</protein>
<dbReference type="SUPFAM" id="SSF55729">
    <property type="entry name" value="Acyl-CoA N-acyltransferases (Nat)"/>
    <property type="match status" value="1"/>
</dbReference>
<evidence type="ECO:0000256" key="1">
    <source>
        <dbReference type="ARBA" id="ARBA00022649"/>
    </source>
</evidence>
<dbReference type="EMBL" id="JAVFKP010000001">
    <property type="protein sequence ID" value="MDQ4624348.1"/>
    <property type="molecule type" value="Genomic_DNA"/>
</dbReference>
<evidence type="ECO:0000256" key="2">
    <source>
        <dbReference type="ARBA" id="ARBA00022679"/>
    </source>
</evidence>
<sequence length="164" mass="17867">MGLIIMALGAAHDVKRFDCGTDALNTWLREIASQHMRKGISKTYVLVEEEKPQTILGFYTVAIHPLTPVGELPFAMQRRLPAEVPGYTIARLAVTGAEQGYGRGEYLLAHAMRRIKATANAVGGTFLFVDAKDAKTAAFYAKYGCSAMPSNPLRLVMPINQIPG</sequence>
<proteinExistence type="predicted"/>
<organism evidence="4 5">
    <name type="scientific">Janthinobacterium lividum</name>
    <dbReference type="NCBI Taxonomy" id="29581"/>
    <lineage>
        <taxon>Bacteria</taxon>
        <taxon>Pseudomonadati</taxon>
        <taxon>Pseudomonadota</taxon>
        <taxon>Betaproteobacteria</taxon>
        <taxon>Burkholderiales</taxon>
        <taxon>Oxalobacteraceae</taxon>
        <taxon>Janthinobacterium</taxon>
    </lineage>
</organism>
<dbReference type="Proteomes" id="UP001237592">
    <property type="component" value="Unassembled WGS sequence"/>
</dbReference>
<gene>
    <name evidence="4" type="ORF">RB624_00465</name>
</gene>
<keyword evidence="5" id="KW-1185">Reference proteome</keyword>
<dbReference type="PANTHER" id="PTHR36449">
    <property type="entry name" value="ACETYLTRANSFERASE-RELATED"/>
    <property type="match status" value="1"/>
</dbReference>
<keyword evidence="1" id="KW-1277">Toxin-antitoxin system</keyword>
<dbReference type="PANTHER" id="PTHR36449:SF1">
    <property type="entry name" value="ACETYLTRANSFERASE"/>
    <property type="match status" value="1"/>
</dbReference>
<evidence type="ECO:0000256" key="3">
    <source>
        <dbReference type="ARBA" id="ARBA00023315"/>
    </source>
</evidence>
<dbReference type="Gene3D" id="3.40.630.30">
    <property type="match status" value="1"/>
</dbReference>